<reference evidence="1 2" key="1">
    <citation type="submission" date="2017-07" db="EMBL/GenBank/DDBJ databases">
        <authorList>
            <person name="Talla V."/>
            <person name="Backstrom N."/>
        </authorList>
    </citation>
    <scope>NUCLEOTIDE SEQUENCE [LARGE SCALE GENOMIC DNA]</scope>
</reference>
<evidence type="ECO:0000313" key="2">
    <source>
        <dbReference type="Proteomes" id="UP000324832"/>
    </source>
</evidence>
<gene>
    <name evidence="1" type="ORF">LSINAPIS_LOCUS3202</name>
</gene>
<name>A0A5E4PYY8_9NEOP</name>
<dbReference type="EMBL" id="FZQP02000748">
    <property type="protein sequence ID" value="VVC90257.1"/>
    <property type="molecule type" value="Genomic_DNA"/>
</dbReference>
<dbReference type="Proteomes" id="UP000324832">
    <property type="component" value="Unassembled WGS sequence"/>
</dbReference>
<proteinExistence type="predicted"/>
<accession>A0A5E4PYY8</accession>
<organism evidence="1 2">
    <name type="scientific">Leptidea sinapis</name>
    <dbReference type="NCBI Taxonomy" id="189913"/>
    <lineage>
        <taxon>Eukaryota</taxon>
        <taxon>Metazoa</taxon>
        <taxon>Ecdysozoa</taxon>
        <taxon>Arthropoda</taxon>
        <taxon>Hexapoda</taxon>
        <taxon>Insecta</taxon>
        <taxon>Pterygota</taxon>
        <taxon>Neoptera</taxon>
        <taxon>Endopterygota</taxon>
        <taxon>Lepidoptera</taxon>
        <taxon>Glossata</taxon>
        <taxon>Ditrysia</taxon>
        <taxon>Papilionoidea</taxon>
        <taxon>Pieridae</taxon>
        <taxon>Dismorphiinae</taxon>
        <taxon>Leptidea</taxon>
    </lineage>
</organism>
<dbReference type="AlphaFoldDB" id="A0A5E4PYY8"/>
<evidence type="ECO:0000313" key="1">
    <source>
        <dbReference type="EMBL" id="VVC90257.1"/>
    </source>
</evidence>
<keyword evidence="2" id="KW-1185">Reference proteome</keyword>
<protein>
    <submittedName>
        <fullName evidence="1">Uncharacterized protein</fullName>
    </submittedName>
</protein>
<sequence length="150" mass="16312">MSRPPPHRYVFLAYVSAAVSPQARTQPHLQKHLLPSPLVSASAHLLRSFHKITISYLIWCSLPDAPPGTGHVRCPTEAPPARRKVQEDGAVRGVAVDGAGARIYWTAVVRGRGEGRGEVRSADGDGRRRVTMWSERGAEPDDIVVCVETG</sequence>
<dbReference type="InterPro" id="IPR011042">
    <property type="entry name" value="6-blade_b-propeller_TolB-like"/>
</dbReference>
<dbReference type="Gene3D" id="2.120.10.30">
    <property type="entry name" value="TolB, C-terminal domain"/>
    <property type="match status" value="1"/>
</dbReference>